<dbReference type="PANTHER" id="PTHR35991:SF1">
    <property type="entry name" value="CA-RESPONSIVE PROTEIN"/>
    <property type="match status" value="1"/>
</dbReference>
<dbReference type="EMBL" id="HG996476">
    <property type="protein sequence ID" value="CAG1854759.1"/>
    <property type="molecule type" value="Genomic_DNA"/>
</dbReference>
<reference evidence="1" key="1">
    <citation type="submission" date="2021-03" db="EMBL/GenBank/DDBJ databases">
        <authorList>
            <consortium name="Genoscope - CEA"/>
            <person name="William W."/>
        </authorList>
    </citation>
    <scope>NUCLEOTIDE SEQUENCE</scope>
    <source>
        <strain evidence="1">Doubled-haploid Pahang</strain>
    </source>
</reference>
<accession>A0A804L0Y1</accession>
<sequence length="180" mass="21038">MIFCCRVRKKLEMLLMPCCWRFSTTLMLIDSIRLSVHSQNILISSSFFSVGQFINCLVEARNELRHKSEIVQRSFKIKKALLYKVDRSSFDCLCQQLYKKFLVDHKQLVFFFCTSNATVHNLLQDQLNLSPAYVNIRTHPSSVTMEQKAEPDESAELPDISFEELLADEKKDLFRLGRVY</sequence>
<name>A0A804L0Y1_MUSAM</name>
<evidence type="ECO:0000313" key="3">
    <source>
        <dbReference type="Proteomes" id="UP000012960"/>
    </source>
</evidence>
<dbReference type="EnsemblPlants" id="Ma10_t27420.1">
    <property type="protein sequence ID" value="Ma10_p27420.1"/>
    <property type="gene ID" value="Ma10_g27420"/>
</dbReference>
<gene>
    <name evidence="1" type="ORF">GSMUA_329850.1</name>
</gene>
<reference evidence="2" key="2">
    <citation type="submission" date="2021-05" db="UniProtKB">
        <authorList>
            <consortium name="EnsemblPlants"/>
        </authorList>
    </citation>
    <scope>IDENTIFICATION</scope>
    <source>
        <strain evidence="2">subsp. malaccensis</strain>
    </source>
</reference>
<organism evidence="2 3">
    <name type="scientific">Musa acuminata subsp. malaccensis</name>
    <name type="common">Wild banana</name>
    <name type="synonym">Musa malaccensis</name>
    <dbReference type="NCBI Taxonomy" id="214687"/>
    <lineage>
        <taxon>Eukaryota</taxon>
        <taxon>Viridiplantae</taxon>
        <taxon>Streptophyta</taxon>
        <taxon>Embryophyta</taxon>
        <taxon>Tracheophyta</taxon>
        <taxon>Spermatophyta</taxon>
        <taxon>Magnoliopsida</taxon>
        <taxon>Liliopsida</taxon>
        <taxon>Zingiberales</taxon>
        <taxon>Musaceae</taxon>
        <taxon>Musa</taxon>
    </lineage>
</organism>
<evidence type="ECO:0000313" key="2">
    <source>
        <dbReference type="EnsemblPlants" id="Ma10_p27420.1"/>
    </source>
</evidence>
<evidence type="ECO:0000313" key="1">
    <source>
        <dbReference type="EMBL" id="CAG1854759.1"/>
    </source>
</evidence>
<protein>
    <submittedName>
        <fullName evidence="1">(wild Malaysian banana) hypothetical protein</fullName>
    </submittedName>
</protein>
<dbReference type="Gramene" id="Ma10_t27420.1">
    <property type="protein sequence ID" value="Ma10_p27420.1"/>
    <property type="gene ID" value="Ma10_g27420"/>
</dbReference>
<dbReference type="Proteomes" id="UP000012960">
    <property type="component" value="Unplaced"/>
</dbReference>
<keyword evidence="3" id="KW-1185">Reference proteome</keyword>
<dbReference type="AlphaFoldDB" id="A0A804L0Y1"/>
<proteinExistence type="predicted"/>
<dbReference type="InParanoid" id="A0A804L0Y1"/>
<dbReference type="PANTHER" id="PTHR35991">
    <property type="entry name" value="CA-RESPONSIVE PROTEIN"/>
    <property type="match status" value="1"/>
</dbReference>